<proteinExistence type="predicted"/>
<reference evidence="1 2" key="1">
    <citation type="journal article" date="2015" name="Genome Announc.">
        <title>Expanding the biotechnology potential of lactobacilli through comparative genomics of 213 strains and associated genera.</title>
        <authorList>
            <person name="Sun Z."/>
            <person name="Harris H.M."/>
            <person name="McCann A."/>
            <person name="Guo C."/>
            <person name="Argimon S."/>
            <person name="Zhang W."/>
            <person name="Yang X."/>
            <person name="Jeffery I.B."/>
            <person name="Cooney J.C."/>
            <person name="Kagawa T.F."/>
            <person name="Liu W."/>
            <person name="Song Y."/>
            <person name="Salvetti E."/>
            <person name="Wrobel A."/>
            <person name="Rasinkangas P."/>
            <person name="Parkhill J."/>
            <person name="Rea M.C."/>
            <person name="O'Sullivan O."/>
            <person name="Ritari J."/>
            <person name="Douillard F.P."/>
            <person name="Paul Ross R."/>
            <person name="Yang R."/>
            <person name="Briner A.E."/>
            <person name="Felis G.E."/>
            <person name="de Vos W.M."/>
            <person name="Barrangou R."/>
            <person name="Klaenhammer T.R."/>
            <person name="Caufield P.W."/>
            <person name="Cui Y."/>
            <person name="Zhang H."/>
            <person name="O'Toole P.W."/>
        </authorList>
    </citation>
    <scope>NUCLEOTIDE SEQUENCE [LARGE SCALE GENOMIC DNA]</scope>
    <source>
        <strain evidence="1 2">DSM 19972</strain>
    </source>
</reference>
<evidence type="ECO:0000313" key="2">
    <source>
        <dbReference type="Proteomes" id="UP000051686"/>
    </source>
</evidence>
<comment type="caution">
    <text evidence="1">The sequence shown here is derived from an EMBL/GenBank/DDBJ whole genome shotgun (WGS) entry which is preliminary data.</text>
</comment>
<organism evidence="1 2">
    <name type="scientific">Liquorilactobacillus oeni DSM 19972</name>
    <dbReference type="NCBI Taxonomy" id="1423777"/>
    <lineage>
        <taxon>Bacteria</taxon>
        <taxon>Bacillati</taxon>
        <taxon>Bacillota</taxon>
        <taxon>Bacilli</taxon>
        <taxon>Lactobacillales</taxon>
        <taxon>Lactobacillaceae</taxon>
        <taxon>Liquorilactobacillus</taxon>
    </lineage>
</organism>
<dbReference type="AlphaFoldDB" id="A0A0R1MGK7"/>
<dbReference type="Proteomes" id="UP000051686">
    <property type="component" value="Unassembled WGS sequence"/>
</dbReference>
<dbReference type="RefSeq" id="WP_057896420.1">
    <property type="nucleotide sequence ID" value="NZ_AZEH01000039.1"/>
</dbReference>
<protein>
    <submittedName>
        <fullName evidence="1">Uncharacterized protein</fullName>
    </submittedName>
</protein>
<accession>A0A0R1MGK7</accession>
<keyword evidence="2" id="KW-1185">Reference proteome</keyword>
<dbReference type="STRING" id="1423777.FD46_GL001583"/>
<dbReference type="EMBL" id="AZEH01000039">
    <property type="protein sequence ID" value="KRL04453.1"/>
    <property type="molecule type" value="Genomic_DNA"/>
</dbReference>
<gene>
    <name evidence="1" type="ORF">FD46_GL001583</name>
</gene>
<name>A0A0R1MGK7_9LACO</name>
<evidence type="ECO:0000313" key="1">
    <source>
        <dbReference type="EMBL" id="KRL04453.1"/>
    </source>
</evidence>
<sequence>MTEKVYGERVKLAFLPVELTSKEYQIFKNPHVVKYTKHGAFKNADEALKFIMKHNQEKDFFGVYLKRTNELIGNC</sequence>
<dbReference type="PATRIC" id="fig|1423777.3.peg.1634"/>